<dbReference type="Pfam" id="PF07690">
    <property type="entry name" value="MFS_1"/>
    <property type="match status" value="1"/>
</dbReference>
<feature type="transmembrane region" description="Helical" evidence="5">
    <location>
        <begin position="317"/>
        <end position="340"/>
    </location>
</feature>
<sequence>MSTPPTAPPTRASERLVLVLSAGFAALEGYDLACYGVTVPSLLADPGIDADKASAGTVGSLVAIGMLVGAAICAATIRRLGSRRLLIGGAALFSLGMFVCAIAPGFALFGAARFGVGVGLGIVLPTVTAYVADLSAPGRRARNVGIMMSGYAAGALLAPLLGAALLTGGSWRWIYVIGAAPALVLLPLAIRLLPESPVHEESGGSAAGTGRGDLLGLRPLLAPGVRGATLLFWAMSFCGLLLVFGISTWLPTIMQTAGYSLGSSLLQTAAMWVGAGVGMVLGGKVADRVGIKPVVAVAFLAGAASLLVMSARPALGLLFLLMFVSGLGLIGSQVLTNAYIVGHHPPELRGRAIGWALSIGRLGAIAGPLLGAAILSSGLGVAWNFYLFAVPGVLGALLAAAVPAIRSRTADRDTPRVSA</sequence>
<dbReference type="RefSeq" id="WP_274201149.1">
    <property type="nucleotide sequence ID" value="NZ_JAQZAO010000006.1"/>
</dbReference>
<reference evidence="7 8" key="1">
    <citation type="submission" date="2023-02" db="EMBL/GenBank/DDBJ databases">
        <title>Genome sequencing required for Actinomycetospora new species description.</title>
        <authorList>
            <person name="Saimee Y."/>
            <person name="Duangmal K."/>
        </authorList>
    </citation>
    <scope>NUCLEOTIDE SEQUENCE [LARGE SCALE GENOMIC DNA]</scope>
    <source>
        <strain evidence="7 8">DW7H6</strain>
    </source>
</reference>
<accession>A0ABT5SUS8</accession>
<keyword evidence="8" id="KW-1185">Reference proteome</keyword>
<dbReference type="PROSITE" id="PS50850">
    <property type="entry name" value="MFS"/>
    <property type="match status" value="1"/>
</dbReference>
<keyword evidence="4 5" id="KW-0472">Membrane</keyword>
<keyword evidence="3 5" id="KW-1133">Transmembrane helix</keyword>
<dbReference type="Proteomes" id="UP001300763">
    <property type="component" value="Unassembled WGS sequence"/>
</dbReference>
<feature type="transmembrane region" description="Helical" evidence="5">
    <location>
        <begin position="352"/>
        <end position="375"/>
    </location>
</feature>
<feature type="transmembrane region" description="Helical" evidence="5">
    <location>
        <begin position="230"/>
        <end position="250"/>
    </location>
</feature>
<evidence type="ECO:0000256" key="1">
    <source>
        <dbReference type="ARBA" id="ARBA00004651"/>
    </source>
</evidence>
<dbReference type="EMBL" id="JAQZAO010000006">
    <property type="protein sequence ID" value="MDD7966613.1"/>
    <property type="molecule type" value="Genomic_DNA"/>
</dbReference>
<organism evidence="7 8">
    <name type="scientific">Actinomycetospora lemnae</name>
    <dbReference type="NCBI Taxonomy" id="3019891"/>
    <lineage>
        <taxon>Bacteria</taxon>
        <taxon>Bacillati</taxon>
        <taxon>Actinomycetota</taxon>
        <taxon>Actinomycetes</taxon>
        <taxon>Pseudonocardiales</taxon>
        <taxon>Pseudonocardiaceae</taxon>
        <taxon>Actinomycetospora</taxon>
    </lineage>
</organism>
<feature type="transmembrane region" description="Helical" evidence="5">
    <location>
        <begin position="85"/>
        <end position="108"/>
    </location>
</feature>
<evidence type="ECO:0000256" key="5">
    <source>
        <dbReference type="SAM" id="Phobius"/>
    </source>
</evidence>
<feature type="transmembrane region" description="Helical" evidence="5">
    <location>
        <begin position="53"/>
        <end position="73"/>
    </location>
</feature>
<dbReference type="InterPro" id="IPR001958">
    <property type="entry name" value="Tet-R_TetA/multi-R_MdtG-like"/>
</dbReference>
<name>A0ABT5SUS8_9PSEU</name>
<dbReference type="InterPro" id="IPR036259">
    <property type="entry name" value="MFS_trans_sf"/>
</dbReference>
<evidence type="ECO:0000313" key="7">
    <source>
        <dbReference type="EMBL" id="MDD7966613.1"/>
    </source>
</evidence>
<dbReference type="Gene3D" id="1.20.1250.20">
    <property type="entry name" value="MFS general substrate transporter like domains"/>
    <property type="match status" value="2"/>
</dbReference>
<evidence type="ECO:0000313" key="8">
    <source>
        <dbReference type="Proteomes" id="UP001300763"/>
    </source>
</evidence>
<gene>
    <name evidence="7" type="ORF">PGB27_14855</name>
</gene>
<feature type="domain" description="Major facilitator superfamily (MFS) profile" evidence="6">
    <location>
        <begin position="17"/>
        <end position="407"/>
    </location>
</feature>
<feature type="transmembrane region" description="Helical" evidence="5">
    <location>
        <begin position="144"/>
        <end position="167"/>
    </location>
</feature>
<dbReference type="PANTHER" id="PTHR23508">
    <property type="entry name" value="CARBOXYLIC ACID TRANSPORTER PROTEIN HOMOLOG"/>
    <property type="match status" value="1"/>
</dbReference>
<evidence type="ECO:0000256" key="2">
    <source>
        <dbReference type="ARBA" id="ARBA00022692"/>
    </source>
</evidence>
<dbReference type="InterPro" id="IPR011701">
    <property type="entry name" value="MFS"/>
</dbReference>
<evidence type="ECO:0000259" key="6">
    <source>
        <dbReference type="PROSITE" id="PS50850"/>
    </source>
</evidence>
<evidence type="ECO:0000256" key="3">
    <source>
        <dbReference type="ARBA" id="ARBA00022989"/>
    </source>
</evidence>
<feature type="transmembrane region" description="Helical" evidence="5">
    <location>
        <begin position="294"/>
        <end position="311"/>
    </location>
</feature>
<proteinExistence type="predicted"/>
<feature type="transmembrane region" description="Helical" evidence="5">
    <location>
        <begin position="381"/>
        <end position="402"/>
    </location>
</feature>
<dbReference type="PRINTS" id="PR01035">
    <property type="entry name" value="TCRTETA"/>
</dbReference>
<dbReference type="PANTHER" id="PTHR23508:SF10">
    <property type="entry name" value="CARBOXYLIC ACID TRANSPORTER PROTEIN HOMOLOG"/>
    <property type="match status" value="1"/>
</dbReference>
<comment type="caution">
    <text evidence="7">The sequence shown here is derived from an EMBL/GenBank/DDBJ whole genome shotgun (WGS) entry which is preliminary data.</text>
</comment>
<feature type="transmembrane region" description="Helical" evidence="5">
    <location>
        <begin position="262"/>
        <end position="282"/>
    </location>
</feature>
<comment type="subcellular location">
    <subcellularLocation>
        <location evidence="1">Cell membrane</location>
        <topology evidence="1">Multi-pass membrane protein</topology>
    </subcellularLocation>
</comment>
<feature type="transmembrane region" description="Helical" evidence="5">
    <location>
        <begin position="173"/>
        <end position="193"/>
    </location>
</feature>
<evidence type="ECO:0000256" key="4">
    <source>
        <dbReference type="ARBA" id="ARBA00023136"/>
    </source>
</evidence>
<feature type="transmembrane region" description="Helical" evidence="5">
    <location>
        <begin position="114"/>
        <end position="132"/>
    </location>
</feature>
<dbReference type="SUPFAM" id="SSF103473">
    <property type="entry name" value="MFS general substrate transporter"/>
    <property type="match status" value="1"/>
</dbReference>
<dbReference type="InterPro" id="IPR020846">
    <property type="entry name" value="MFS_dom"/>
</dbReference>
<keyword evidence="2 5" id="KW-0812">Transmembrane</keyword>
<protein>
    <submittedName>
        <fullName evidence="7">MFS transporter</fullName>
    </submittedName>
</protein>